<organism evidence="1 2">
    <name type="scientific">Gloeophyllum trabeum (strain ATCC 11539 / FP-39264 / Madison 617)</name>
    <name type="common">Brown rot fungus</name>
    <dbReference type="NCBI Taxonomy" id="670483"/>
    <lineage>
        <taxon>Eukaryota</taxon>
        <taxon>Fungi</taxon>
        <taxon>Dikarya</taxon>
        <taxon>Basidiomycota</taxon>
        <taxon>Agaricomycotina</taxon>
        <taxon>Agaricomycetes</taxon>
        <taxon>Gloeophyllales</taxon>
        <taxon>Gloeophyllaceae</taxon>
        <taxon>Gloeophyllum</taxon>
    </lineage>
</organism>
<dbReference type="KEGG" id="gtr:GLOTRDRAFT_111745"/>
<keyword evidence="2" id="KW-1185">Reference proteome</keyword>
<evidence type="ECO:0000313" key="2">
    <source>
        <dbReference type="Proteomes" id="UP000030669"/>
    </source>
</evidence>
<dbReference type="EMBL" id="KB469305">
    <property type="protein sequence ID" value="EPQ53677.1"/>
    <property type="molecule type" value="Genomic_DNA"/>
</dbReference>
<dbReference type="HOGENOM" id="CLU_2867854_0_0_1"/>
<dbReference type="GeneID" id="19299439"/>
<evidence type="ECO:0000313" key="1">
    <source>
        <dbReference type="EMBL" id="EPQ53677.1"/>
    </source>
</evidence>
<protein>
    <submittedName>
        <fullName evidence="1">Uncharacterized protein</fullName>
    </submittedName>
</protein>
<dbReference type="AlphaFoldDB" id="S7Q2A3"/>
<proteinExistence type="predicted"/>
<reference evidence="1 2" key="1">
    <citation type="journal article" date="2012" name="Science">
        <title>The Paleozoic origin of enzymatic lignin decomposition reconstructed from 31 fungal genomes.</title>
        <authorList>
            <person name="Floudas D."/>
            <person name="Binder M."/>
            <person name="Riley R."/>
            <person name="Barry K."/>
            <person name="Blanchette R.A."/>
            <person name="Henrissat B."/>
            <person name="Martinez A.T."/>
            <person name="Otillar R."/>
            <person name="Spatafora J.W."/>
            <person name="Yadav J.S."/>
            <person name="Aerts A."/>
            <person name="Benoit I."/>
            <person name="Boyd A."/>
            <person name="Carlson A."/>
            <person name="Copeland A."/>
            <person name="Coutinho P.M."/>
            <person name="de Vries R.P."/>
            <person name="Ferreira P."/>
            <person name="Findley K."/>
            <person name="Foster B."/>
            <person name="Gaskell J."/>
            <person name="Glotzer D."/>
            <person name="Gorecki P."/>
            <person name="Heitman J."/>
            <person name="Hesse C."/>
            <person name="Hori C."/>
            <person name="Igarashi K."/>
            <person name="Jurgens J.A."/>
            <person name="Kallen N."/>
            <person name="Kersten P."/>
            <person name="Kohler A."/>
            <person name="Kuees U."/>
            <person name="Kumar T.K.A."/>
            <person name="Kuo A."/>
            <person name="LaButti K."/>
            <person name="Larrondo L.F."/>
            <person name="Lindquist E."/>
            <person name="Ling A."/>
            <person name="Lombard V."/>
            <person name="Lucas S."/>
            <person name="Lundell T."/>
            <person name="Martin R."/>
            <person name="McLaughlin D.J."/>
            <person name="Morgenstern I."/>
            <person name="Morin E."/>
            <person name="Murat C."/>
            <person name="Nagy L.G."/>
            <person name="Nolan M."/>
            <person name="Ohm R.A."/>
            <person name="Patyshakuliyeva A."/>
            <person name="Rokas A."/>
            <person name="Ruiz-Duenas F.J."/>
            <person name="Sabat G."/>
            <person name="Salamov A."/>
            <person name="Samejima M."/>
            <person name="Schmutz J."/>
            <person name="Slot J.C."/>
            <person name="St John F."/>
            <person name="Stenlid J."/>
            <person name="Sun H."/>
            <person name="Sun S."/>
            <person name="Syed K."/>
            <person name="Tsang A."/>
            <person name="Wiebenga A."/>
            <person name="Young D."/>
            <person name="Pisabarro A."/>
            <person name="Eastwood D.C."/>
            <person name="Martin F."/>
            <person name="Cullen D."/>
            <person name="Grigoriev I.V."/>
            <person name="Hibbett D.S."/>
        </authorList>
    </citation>
    <scope>NUCLEOTIDE SEQUENCE [LARGE SCALE GENOMIC DNA]</scope>
    <source>
        <strain evidence="1 2">ATCC 11539</strain>
    </source>
</reference>
<dbReference type="Proteomes" id="UP000030669">
    <property type="component" value="Unassembled WGS sequence"/>
</dbReference>
<accession>S7Q2A3</accession>
<sequence length="64" mass="7295">MLIWPTRTCWRQGHSRAKTTKLRGLIRQEISSFSSLGHALARWLISLSISEDGIKKRKSNSVIS</sequence>
<name>S7Q2A3_GLOTA</name>
<dbReference type="RefSeq" id="XP_007867981.1">
    <property type="nucleotide sequence ID" value="XM_007869790.1"/>
</dbReference>
<gene>
    <name evidence="1" type="ORF">GLOTRDRAFT_111745</name>
</gene>